<dbReference type="InterPro" id="IPR036852">
    <property type="entry name" value="Peptidase_S8/S53_dom_sf"/>
</dbReference>
<evidence type="ECO:0000313" key="8">
    <source>
        <dbReference type="Proteomes" id="UP000033434"/>
    </source>
</evidence>
<feature type="active site" description="Charge relay system" evidence="5">
    <location>
        <position position="186"/>
    </location>
</feature>
<dbReference type="GO" id="GO:0006508">
    <property type="term" value="P:proteolysis"/>
    <property type="evidence" value="ECO:0007669"/>
    <property type="project" value="UniProtKB-KW"/>
</dbReference>
<evidence type="ECO:0000313" key="7">
    <source>
        <dbReference type="EMBL" id="KKE85461.1"/>
    </source>
</evidence>
<dbReference type="PATRIC" id="fig|1129367.4.peg.495"/>
<accession>A0A0F6AI51</accession>
<organism evidence="7 8">
    <name type="scientific">Pseudoalteromonas luteoviolacea S4054</name>
    <dbReference type="NCBI Taxonomy" id="1129367"/>
    <lineage>
        <taxon>Bacteria</taxon>
        <taxon>Pseudomonadati</taxon>
        <taxon>Pseudomonadota</taxon>
        <taxon>Gammaproteobacteria</taxon>
        <taxon>Alteromonadales</taxon>
        <taxon>Pseudoalteromonadaceae</taxon>
        <taxon>Pseudoalteromonas</taxon>
    </lineage>
</organism>
<name>A0A0F6AI51_9GAMM</name>
<dbReference type="InterPro" id="IPR000209">
    <property type="entry name" value="Peptidase_S8/S53_dom"/>
</dbReference>
<dbReference type="Pfam" id="PF00082">
    <property type="entry name" value="Peptidase_S8"/>
    <property type="match status" value="1"/>
</dbReference>
<keyword evidence="3 5" id="KW-0378">Hydrolase</keyword>
<dbReference type="EMBL" id="AUXW01000054">
    <property type="protein sequence ID" value="KKE85461.1"/>
    <property type="molecule type" value="Genomic_DNA"/>
</dbReference>
<feature type="active site" description="Charge relay system" evidence="5">
    <location>
        <position position="223"/>
    </location>
</feature>
<dbReference type="InterPro" id="IPR050131">
    <property type="entry name" value="Peptidase_S8_subtilisin-like"/>
</dbReference>
<sequence length="397" mass="44343">MQFNSIKIILMNFLYLSFLLLLSAFSAATELERLISNDEEKLIFHNFSKQIELRESELPNYFDSNINQQFFLNGRILVKASQAVKNSLERTDGIEKVQTIAELNKLSVLLVTPEKHHFYPLYQSLSSQLGPNKVQPDFALVNNIKAKTQLKQVIEKGEEGYFARYHRLVSLPCLETKKAIRTAIIDDGFVITDRERSQLNVIFEYDADLQTLNAKPQNKNQMHGTAMLQVFLQQQSSVSKHKSELIAIRQVSSHTSAMILAFTIAQKMQANVINSSWVLPFMSEFLADVIEHTAAQKNVDFLVFAAGNDGADACQANQLSTLDGVTVIGALHSNTRAPFSNFGECVDIYIPSKAWVLINQKNTGLTGTSSAAAKASGLFSHLLSCGVDKHTIESVWH</sequence>
<gene>
    <name evidence="7" type="ORF">N479_25980</name>
</gene>
<dbReference type="AlphaFoldDB" id="A0A0F6AI51"/>
<evidence type="ECO:0000259" key="6">
    <source>
        <dbReference type="Pfam" id="PF00082"/>
    </source>
</evidence>
<feature type="domain" description="Peptidase S8/S53" evidence="6">
    <location>
        <begin position="182"/>
        <end position="384"/>
    </location>
</feature>
<evidence type="ECO:0000256" key="4">
    <source>
        <dbReference type="ARBA" id="ARBA00022825"/>
    </source>
</evidence>
<dbReference type="PANTHER" id="PTHR43806:SF11">
    <property type="entry name" value="CEREVISIN-RELATED"/>
    <property type="match status" value="1"/>
</dbReference>
<dbReference type="GO" id="GO:0004252">
    <property type="term" value="F:serine-type endopeptidase activity"/>
    <property type="evidence" value="ECO:0007669"/>
    <property type="project" value="UniProtKB-UniRule"/>
</dbReference>
<dbReference type="Proteomes" id="UP000033434">
    <property type="component" value="Unassembled WGS sequence"/>
</dbReference>
<evidence type="ECO:0000256" key="5">
    <source>
        <dbReference type="PROSITE-ProRule" id="PRU01240"/>
    </source>
</evidence>
<reference evidence="7 8" key="1">
    <citation type="journal article" date="2015" name="BMC Genomics">
        <title>Genome mining reveals unlocked bioactive potential of marine Gram-negative bacteria.</title>
        <authorList>
            <person name="Machado H."/>
            <person name="Sonnenschein E.C."/>
            <person name="Melchiorsen J."/>
            <person name="Gram L."/>
        </authorList>
    </citation>
    <scope>NUCLEOTIDE SEQUENCE [LARGE SCALE GENOMIC DNA]</scope>
    <source>
        <strain evidence="7 8">S4054</strain>
    </source>
</reference>
<keyword evidence="2 5" id="KW-0645">Protease</keyword>
<dbReference type="PROSITE" id="PS51892">
    <property type="entry name" value="SUBTILASE"/>
    <property type="match status" value="1"/>
</dbReference>
<dbReference type="SUPFAM" id="SSF52743">
    <property type="entry name" value="Subtilisin-like"/>
    <property type="match status" value="1"/>
</dbReference>
<dbReference type="CDD" id="cd00306">
    <property type="entry name" value="Peptidases_S8_S53"/>
    <property type="match status" value="1"/>
</dbReference>
<protein>
    <recommendedName>
        <fullName evidence="6">Peptidase S8/S53 domain-containing protein</fullName>
    </recommendedName>
</protein>
<comment type="similarity">
    <text evidence="1 5">Belongs to the peptidase S8 family.</text>
</comment>
<dbReference type="Gene3D" id="3.40.50.200">
    <property type="entry name" value="Peptidase S8/S53 domain"/>
    <property type="match status" value="1"/>
</dbReference>
<evidence type="ECO:0000256" key="1">
    <source>
        <dbReference type="ARBA" id="ARBA00011073"/>
    </source>
</evidence>
<evidence type="ECO:0000256" key="2">
    <source>
        <dbReference type="ARBA" id="ARBA00022670"/>
    </source>
</evidence>
<proteinExistence type="inferred from homology"/>
<dbReference type="PANTHER" id="PTHR43806">
    <property type="entry name" value="PEPTIDASE S8"/>
    <property type="match status" value="1"/>
</dbReference>
<evidence type="ECO:0000256" key="3">
    <source>
        <dbReference type="ARBA" id="ARBA00022801"/>
    </source>
</evidence>
<comment type="caution">
    <text evidence="7">The sequence shown here is derived from an EMBL/GenBank/DDBJ whole genome shotgun (WGS) entry which is preliminary data.</text>
</comment>
<feature type="active site" description="Charge relay system" evidence="5">
    <location>
        <position position="369"/>
    </location>
</feature>
<keyword evidence="4 5" id="KW-0720">Serine protease</keyword>